<gene>
    <name evidence="1" type="ORF">RB614_37700</name>
</gene>
<sequence>MNDYDHEAAWEALEAAGVPTLLVRPEKVTVPDTPEAAVQAAQDQEDAHQRAYRRLLVERTMWHKANREAVRRVQAEEAAASTVDPVGPLDWSTFLTQEMPPPDWHAGRLFSQGQQVTVVGEGKAGKSMFCQEMAWRDAAGLPFLGDTKYRARRVMYVDHENGQQDIQSRFVSFGATPETLANLAYLSFPAHRPLDTEGGAADFLADVDRYQPEIVYLDTVSRVISDEENSSAPWLAMYRLLTKHLKARGITSVRIDHFGKDHERGSRGSSAKSQDIDTVWELRNGDNDTLTLTRTFTRNGIGRSYYRLRRLGEIVGEQWRPGATAHVLADEPTRRDAAPGEFIAAAQVADQLDAAGVPLDLGRDKVRALIKDKGLKISANNNLLAEALKLRKKRAEETTQGETLMDGVEALRATIRRCHACGLLPGEMRHEVNCVFGRSTPEHVAEILDYPLEEIRKVRAEWDGRLA</sequence>
<dbReference type="RefSeq" id="WP_308717494.1">
    <property type="nucleotide sequence ID" value="NZ_JAVHUY010000053.1"/>
</dbReference>
<evidence type="ECO:0000313" key="2">
    <source>
        <dbReference type="Proteomes" id="UP001230908"/>
    </source>
</evidence>
<dbReference type="Proteomes" id="UP001230908">
    <property type="component" value="Unassembled WGS sequence"/>
</dbReference>
<accession>A0ABU0ZT79</accession>
<dbReference type="EMBL" id="JAVHUY010000053">
    <property type="protein sequence ID" value="MDQ7910244.1"/>
    <property type="molecule type" value="Genomic_DNA"/>
</dbReference>
<name>A0ABU0ZT79_9ACTN</name>
<organism evidence="1 2">
    <name type="scientific">Phytohabitans maris</name>
    <dbReference type="NCBI Taxonomy" id="3071409"/>
    <lineage>
        <taxon>Bacteria</taxon>
        <taxon>Bacillati</taxon>
        <taxon>Actinomycetota</taxon>
        <taxon>Actinomycetes</taxon>
        <taxon>Micromonosporales</taxon>
        <taxon>Micromonosporaceae</taxon>
    </lineage>
</organism>
<protein>
    <submittedName>
        <fullName evidence="1">AAA family ATPase</fullName>
    </submittedName>
</protein>
<evidence type="ECO:0000313" key="1">
    <source>
        <dbReference type="EMBL" id="MDQ7910244.1"/>
    </source>
</evidence>
<dbReference type="SUPFAM" id="SSF52540">
    <property type="entry name" value="P-loop containing nucleoside triphosphate hydrolases"/>
    <property type="match status" value="1"/>
</dbReference>
<keyword evidence="2" id="KW-1185">Reference proteome</keyword>
<dbReference type="Gene3D" id="3.40.50.300">
    <property type="entry name" value="P-loop containing nucleotide triphosphate hydrolases"/>
    <property type="match status" value="1"/>
</dbReference>
<reference evidence="1 2" key="1">
    <citation type="submission" date="2023-08" db="EMBL/GenBank/DDBJ databases">
        <title>Phytohabitans sansha sp. nov., isolated from marine sediment.</title>
        <authorList>
            <person name="Zhao Y."/>
            <person name="Yi K."/>
        </authorList>
    </citation>
    <scope>NUCLEOTIDE SEQUENCE [LARGE SCALE GENOMIC DNA]</scope>
    <source>
        <strain evidence="1 2">ZYX-F-186</strain>
    </source>
</reference>
<dbReference type="InterPro" id="IPR027417">
    <property type="entry name" value="P-loop_NTPase"/>
</dbReference>
<comment type="caution">
    <text evidence="1">The sequence shown here is derived from an EMBL/GenBank/DDBJ whole genome shotgun (WGS) entry which is preliminary data.</text>
</comment>
<dbReference type="Pfam" id="PF13481">
    <property type="entry name" value="AAA_25"/>
    <property type="match status" value="1"/>
</dbReference>
<proteinExistence type="predicted"/>